<keyword evidence="3" id="KW-1185">Reference proteome</keyword>
<reference evidence="2 3" key="1">
    <citation type="submission" date="2015-12" db="EMBL/GenBank/DDBJ databases">
        <title>The genome of Folsomia candida.</title>
        <authorList>
            <person name="Faddeeva A."/>
            <person name="Derks M.F."/>
            <person name="Anvar Y."/>
            <person name="Smit S."/>
            <person name="Van Straalen N."/>
            <person name="Roelofs D."/>
        </authorList>
    </citation>
    <scope>NUCLEOTIDE SEQUENCE [LARGE SCALE GENOMIC DNA]</scope>
    <source>
        <strain evidence="2 3">VU population</strain>
        <tissue evidence="2">Whole body</tissue>
    </source>
</reference>
<sequence length="558" mass="63188">MESQQGVQSVELTALKNPLILTKILKQAEIPLKTCRLVSSFWNEMVLSLPNTRLALSLSHDDDQNEMSFSELCSSVDARLATRVSYFGWRKAESFVPNLTQICDQFGDTVQILELSIAVQTNLPAVYQLLKNSCPNLQQLRISCLSTQNSASSTDLIPGGEIVPVRRSLTSFMVTTVEVEVTAHLSSFIDVVINASPNLKEVTLPWGVSQDLSNSKCLNSLTIALDNADPREIVKAEDKLSDLSRMLCQVSDQLVTLNFDYVDINGEFDKTNNFKKNQYRLPTEKMSKLRTFQNRMTDVFRCDDLLPIILPNLKTLMIGKAYEKSKCVDEILQTICHSNNKIFPNMKNLTVMELHDPKLLNRLVTAFPNLDMLNLDMLKTTDFAGKKSRMKLGVVLKTCRGWKALKHLELALPKYPEDIEDVIQALLKAKELFKQLKTFTLTTLDCDNEIYDLSEDEMNLFKKFLIAIRGMERVEISSLCFTKESAESIHAFMALKKMSVDKFSVVEEMSDDEDEAASDDGSGSDDFEDDDEELYMDDDSVDFDFEDDWRSDSDDDSD</sequence>
<protein>
    <recommendedName>
        <fullName evidence="4">F-box domain-containing protein</fullName>
    </recommendedName>
</protein>
<feature type="region of interest" description="Disordered" evidence="1">
    <location>
        <begin position="508"/>
        <end position="558"/>
    </location>
</feature>
<dbReference type="EMBL" id="LNIX01000037">
    <property type="protein sequence ID" value="OXA39695.1"/>
    <property type="molecule type" value="Genomic_DNA"/>
</dbReference>
<evidence type="ECO:0008006" key="4">
    <source>
        <dbReference type="Google" id="ProtNLM"/>
    </source>
</evidence>
<dbReference type="AlphaFoldDB" id="A0A226D289"/>
<evidence type="ECO:0000313" key="2">
    <source>
        <dbReference type="EMBL" id="OXA39695.1"/>
    </source>
</evidence>
<evidence type="ECO:0000256" key="1">
    <source>
        <dbReference type="SAM" id="MobiDB-lite"/>
    </source>
</evidence>
<comment type="caution">
    <text evidence="2">The sequence shown here is derived from an EMBL/GenBank/DDBJ whole genome shotgun (WGS) entry which is preliminary data.</text>
</comment>
<dbReference type="Proteomes" id="UP000198287">
    <property type="component" value="Unassembled WGS sequence"/>
</dbReference>
<organism evidence="2 3">
    <name type="scientific">Folsomia candida</name>
    <name type="common">Springtail</name>
    <dbReference type="NCBI Taxonomy" id="158441"/>
    <lineage>
        <taxon>Eukaryota</taxon>
        <taxon>Metazoa</taxon>
        <taxon>Ecdysozoa</taxon>
        <taxon>Arthropoda</taxon>
        <taxon>Hexapoda</taxon>
        <taxon>Collembola</taxon>
        <taxon>Entomobryomorpha</taxon>
        <taxon>Isotomoidea</taxon>
        <taxon>Isotomidae</taxon>
        <taxon>Proisotominae</taxon>
        <taxon>Folsomia</taxon>
    </lineage>
</organism>
<evidence type="ECO:0000313" key="3">
    <source>
        <dbReference type="Proteomes" id="UP000198287"/>
    </source>
</evidence>
<proteinExistence type="predicted"/>
<gene>
    <name evidence="2" type="ORF">Fcan01_25528</name>
</gene>
<dbReference type="SUPFAM" id="SSF52047">
    <property type="entry name" value="RNI-like"/>
    <property type="match status" value="1"/>
</dbReference>
<accession>A0A226D289</accession>
<name>A0A226D289_FOLCA</name>
<dbReference type="OrthoDB" id="2870744at2759"/>